<keyword evidence="3" id="KW-1185">Reference proteome</keyword>
<evidence type="ECO:0000313" key="2">
    <source>
        <dbReference type="EMBL" id="OTF76949.1"/>
    </source>
</evidence>
<keyword evidence="1" id="KW-1133">Transmembrane helix</keyword>
<dbReference type="EMBL" id="MUJZ01035072">
    <property type="protein sequence ID" value="OTF76949.1"/>
    <property type="molecule type" value="Genomic_DNA"/>
</dbReference>
<keyword evidence="1" id="KW-0472">Membrane</keyword>
<dbReference type="AlphaFoldDB" id="A0A1Y3B7Y2"/>
<organism evidence="2 3">
    <name type="scientific">Euroglyphus maynei</name>
    <name type="common">Mayne's house dust mite</name>
    <dbReference type="NCBI Taxonomy" id="6958"/>
    <lineage>
        <taxon>Eukaryota</taxon>
        <taxon>Metazoa</taxon>
        <taxon>Ecdysozoa</taxon>
        <taxon>Arthropoda</taxon>
        <taxon>Chelicerata</taxon>
        <taxon>Arachnida</taxon>
        <taxon>Acari</taxon>
        <taxon>Acariformes</taxon>
        <taxon>Sarcoptiformes</taxon>
        <taxon>Astigmata</taxon>
        <taxon>Psoroptidia</taxon>
        <taxon>Analgoidea</taxon>
        <taxon>Pyroglyphidae</taxon>
        <taxon>Pyroglyphinae</taxon>
        <taxon>Euroglyphus</taxon>
    </lineage>
</organism>
<evidence type="ECO:0000313" key="3">
    <source>
        <dbReference type="Proteomes" id="UP000194236"/>
    </source>
</evidence>
<proteinExistence type="predicted"/>
<gene>
    <name evidence="2" type="ORF">BLA29_009354</name>
</gene>
<accession>A0A1Y3B7Y2</accession>
<reference evidence="2 3" key="1">
    <citation type="submission" date="2017-03" db="EMBL/GenBank/DDBJ databases">
        <title>Genome Survey of Euroglyphus maynei.</title>
        <authorList>
            <person name="Arlian L.G."/>
            <person name="Morgan M.S."/>
            <person name="Rider S.D."/>
        </authorList>
    </citation>
    <scope>NUCLEOTIDE SEQUENCE [LARGE SCALE GENOMIC DNA]</scope>
    <source>
        <strain evidence="2">Arlian Lab</strain>
        <tissue evidence="2">Whole body</tissue>
    </source>
</reference>
<keyword evidence="1" id="KW-0812">Transmembrane</keyword>
<name>A0A1Y3B7Y2_EURMA</name>
<sequence>MNHHQQQQRRKHFPQKLLLILVKNVWILPIFLAILIAAGLMLVHNYLQRVIFHKLSILPVLLQ</sequence>
<dbReference type="Proteomes" id="UP000194236">
    <property type="component" value="Unassembled WGS sequence"/>
</dbReference>
<feature type="transmembrane region" description="Helical" evidence="1">
    <location>
        <begin position="21"/>
        <end position="43"/>
    </location>
</feature>
<comment type="caution">
    <text evidence="2">The sequence shown here is derived from an EMBL/GenBank/DDBJ whole genome shotgun (WGS) entry which is preliminary data.</text>
</comment>
<evidence type="ECO:0000256" key="1">
    <source>
        <dbReference type="SAM" id="Phobius"/>
    </source>
</evidence>
<protein>
    <submittedName>
        <fullName evidence="2">Uncharacterized protein</fullName>
    </submittedName>
</protein>